<organism evidence="1">
    <name type="scientific">Spironucleus salmonicida</name>
    <dbReference type="NCBI Taxonomy" id="348837"/>
    <lineage>
        <taxon>Eukaryota</taxon>
        <taxon>Metamonada</taxon>
        <taxon>Diplomonadida</taxon>
        <taxon>Hexamitidae</taxon>
        <taxon>Hexamitinae</taxon>
        <taxon>Spironucleus</taxon>
    </lineage>
</organism>
<evidence type="ECO:0000313" key="1">
    <source>
        <dbReference type="EMBL" id="EST46232.1"/>
    </source>
</evidence>
<proteinExistence type="predicted"/>
<gene>
    <name evidence="1" type="ORF">SS50377_13828</name>
</gene>
<name>V6LNI4_9EUKA</name>
<sequence>MSSSSFASVSIEQFQQTCSPLQNPFFKTITTCCQVEFHLENCKFKGNISRPLDNLNFTQITFNQFILQAKINSGFHQIGTMRCENLSDIYFDETQKIVLLPQKYNLRMFSSDVLCDQEKVVFVLEAN</sequence>
<dbReference type="EMBL" id="KI546083">
    <property type="protein sequence ID" value="EST46232.1"/>
    <property type="molecule type" value="Genomic_DNA"/>
</dbReference>
<dbReference type="AlphaFoldDB" id="V6LNI4"/>
<protein>
    <submittedName>
        <fullName evidence="1">Uncharacterized protein</fullName>
    </submittedName>
</protein>
<accession>V6LNI4</accession>
<reference evidence="1" key="1">
    <citation type="journal article" date="2014" name="PLoS Genet.">
        <title>The Genome of Spironucleus salmonicida Highlights a Fish Pathogen Adapted to Fluctuating Environments.</title>
        <authorList>
            <person name="Xu F."/>
            <person name="Jerlstrom-Hultqvist J."/>
            <person name="Einarsson E."/>
            <person name="Astvaldsson A."/>
            <person name="Svard S.G."/>
            <person name="Andersson J.O."/>
        </authorList>
    </citation>
    <scope>NUCLEOTIDE SEQUENCE</scope>
</reference>